<protein>
    <submittedName>
        <fullName evidence="1">Transferase, hexapeptide repeat family</fullName>
    </submittedName>
</protein>
<name>A0A139P2F8_STROR</name>
<evidence type="ECO:0000313" key="1">
    <source>
        <dbReference type="EMBL" id="KXT82441.1"/>
    </source>
</evidence>
<dbReference type="Proteomes" id="UP000070497">
    <property type="component" value="Unassembled WGS sequence"/>
</dbReference>
<reference evidence="1 2" key="1">
    <citation type="submission" date="2016-01" db="EMBL/GenBank/DDBJ databases">
        <title>Highly variable Streptococcus oralis are common among viridans streptococci isolated from primates.</title>
        <authorList>
            <person name="Denapaite D."/>
            <person name="Rieger M."/>
            <person name="Koendgen S."/>
            <person name="Brueckner R."/>
            <person name="Ochigava I."/>
            <person name="Kappeler P."/>
            <person name="Maetz-Rensing K."/>
            <person name="Leendertz F."/>
            <person name="Hakenbeck R."/>
        </authorList>
    </citation>
    <scope>NUCLEOTIDE SEQUENCE [LARGE SCALE GENOMIC DNA]</scope>
    <source>
        <strain evidence="1 2">DD14</strain>
    </source>
</reference>
<dbReference type="EMBL" id="LQRI01000134">
    <property type="protein sequence ID" value="KXT82441.1"/>
    <property type="molecule type" value="Genomic_DNA"/>
</dbReference>
<dbReference type="SUPFAM" id="SSF51161">
    <property type="entry name" value="Trimeric LpxA-like enzymes"/>
    <property type="match status" value="1"/>
</dbReference>
<proteinExistence type="predicted"/>
<dbReference type="PATRIC" id="fig|1303.77.peg.949"/>
<dbReference type="GO" id="GO:0016740">
    <property type="term" value="F:transferase activity"/>
    <property type="evidence" value="ECO:0007669"/>
    <property type="project" value="UniProtKB-KW"/>
</dbReference>
<dbReference type="InterPro" id="IPR011004">
    <property type="entry name" value="Trimer_LpxA-like_sf"/>
</dbReference>
<dbReference type="CDD" id="cd04647">
    <property type="entry name" value="LbH_MAT_like"/>
    <property type="match status" value="1"/>
</dbReference>
<evidence type="ECO:0000313" key="2">
    <source>
        <dbReference type="Proteomes" id="UP000070497"/>
    </source>
</evidence>
<dbReference type="PANTHER" id="PTHR23416">
    <property type="entry name" value="SIALIC ACID SYNTHASE-RELATED"/>
    <property type="match status" value="1"/>
</dbReference>
<dbReference type="PANTHER" id="PTHR23416:SF78">
    <property type="entry name" value="LIPOPOLYSACCHARIDE BIOSYNTHESIS O-ACETYL TRANSFERASE WBBJ-RELATED"/>
    <property type="match status" value="1"/>
</dbReference>
<dbReference type="RefSeq" id="WP_061418647.1">
    <property type="nucleotide sequence ID" value="NZ_KQ969337.1"/>
</dbReference>
<keyword evidence="1" id="KW-0808">Transferase</keyword>
<dbReference type="AlphaFoldDB" id="A0A139P2F8"/>
<comment type="caution">
    <text evidence="1">The sequence shown here is derived from an EMBL/GenBank/DDBJ whole genome shotgun (WGS) entry which is preliminary data.</text>
</comment>
<dbReference type="Gene3D" id="2.160.10.10">
    <property type="entry name" value="Hexapeptide repeat proteins"/>
    <property type="match status" value="1"/>
</dbReference>
<accession>A0A139P2F8</accession>
<gene>
    <name evidence="1" type="ORF">SORDD14_00833</name>
</gene>
<sequence>MQVRHLLTYLISLPKTIFFNFRCLPINQAIHLPIFVAYNVKLLNLKKNVISIETVVKFGLVRIGFSGTEIISSNRSLIDLKQGKVIFKGKSVITKGCTISVTGGTIILGNNFYANRNCFISCTDRLVVGNNVLLGWNVILFDSAGHTLSYDGKKKIKMTEEIVIGNHVWICAEAHLLKGSKIADGSVVAYSSLVTGYFVEKNCLIGGIPAKTLRKGVSWEK</sequence>
<dbReference type="InterPro" id="IPR051159">
    <property type="entry name" value="Hexapeptide_acetyltransf"/>
</dbReference>
<organism evidence="1 2">
    <name type="scientific">Streptococcus oralis</name>
    <dbReference type="NCBI Taxonomy" id="1303"/>
    <lineage>
        <taxon>Bacteria</taxon>
        <taxon>Bacillati</taxon>
        <taxon>Bacillota</taxon>
        <taxon>Bacilli</taxon>
        <taxon>Lactobacillales</taxon>
        <taxon>Streptococcaceae</taxon>
        <taxon>Streptococcus</taxon>
    </lineage>
</organism>